<dbReference type="AlphaFoldDB" id="E4RS68"/>
<gene>
    <name evidence="1" type="ordered locus">Lbys_0989</name>
</gene>
<dbReference type="GO" id="GO:0006313">
    <property type="term" value="P:DNA transposition"/>
    <property type="evidence" value="ECO:0007669"/>
    <property type="project" value="InterPro"/>
</dbReference>
<keyword evidence="2" id="KW-1185">Reference proteome</keyword>
<dbReference type="SUPFAM" id="SSF48295">
    <property type="entry name" value="TrpR-like"/>
    <property type="match status" value="1"/>
</dbReference>
<dbReference type="KEGG" id="lby:Lbys_0989"/>
<dbReference type="Gene3D" id="1.10.10.10">
    <property type="entry name" value="Winged helix-like DNA-binding domain superfamily/Winged helix DNA-binding domain"/>
    <property type="match status" value="1"/>
</dbReference>
<sequence>MGNTRRQFSSEFKSKVVLEALKERQTLSELASLFGIHPQQITNWKKDFLEKSAQIFELKSVGKSTIEEQEKELLYAQIGQQKVEIEFQKKKVESDTGLKQRL</sequence>
<dbReference type="GO" id="GO:0004803">
    <property type="term" value="F:transposase activity"/>
    <property type="evidence" value="ECO:0007669"/>
    <property type="project" value="InterPro"/>
</dbReference>
<dbReference type="EMBL" id="CP002305">
    <property type="protein sequence ID" value="ADQ16720.1"/>
    <property type="molecule type" value="Genomic_DNA"/>
</dbReference>
<proteinExistence type="predicted"/>
<protein>
    <submittedName>
        <fullName evidence="1">Transposase IS3/IS911 family protein</fullName>
    </submittedName>
</protein>
<dbReference type="Proteomes" id="UP000007435">
    <property type="component" value="Chromosome"/>
</dbReference>
<evidence type="ECO:0000313" key="1">
    <source>
        <dbReference type="EMBL" id="ADQ16720.1"/>
    </source>
</evidence>
<dbReference type="GO" id="GO:0043565">
    <property type="term" value="F:sequence-specific DNA binding"/>
    <property type="evidence" value="ECO:0007669"/>
    <property type="project" value="InterPro"/>
</dbReference>
<reference key="1">
    <citation type="submission" date="2010-11" db="EMBL/GenBank/DDBJ databases">
        <title>The complete genome of Leadbetterella byssophila DSM 17132.</title>
        <authorList>
            <consortium name="US DOE Joint Genome Institute (JGI-PGF)"/>
            <person name="Lucas S."/>
            <person name="Copeland A."/>
            <person name="Lapidus A."/>
            <person name="Glavina del Rio T."/>
            <person name="Dalin E."/>
            <person name="Tice H."/>
            <person name="Bruce D."/>
            <person name="Goodwin L."/>
            <person name="Pitluck S."/>
            <person name="Kyrpides N."/>
            <person name="Mavromatis K."/>
            <person name="Ivanova N."/>
            <person name="Teshima H."/>
            <person name="Brettin T."/>
            <person name="Detter J.C."/>
            <person name="Han C."/>
            <person name="Tapia R."/>
            <person name="Land M."/>
            <person name="Hauser L."/>
            <person name="Markowitz V."/>
            <person name="Cheng J.-F."/>
            <person name="Hugenholtz P."/>
            <person name="Woyke T."/>
            <person name="Wu D."/>
            <person name="Tindall B."/>
            <person name="Pomrenke H.G."/>
            <person name="Brambilla E."/>
            <person name="Klenk H.-P."/>
            <person name="Eisen J.A."/>
        </authorList>
    </citation>
    <scope>NUCLEOTIDE SEQUENCE [LARGE SCALE GENOMIC DNA]</scope>
    <source>
        <strain>DSM 17132</strain>
    </source>
</reference>
<dbReference type="RefSeq" id="WP_013407771.1">
    <property type="nucleotide sequence ID" value="NC_014655.1"/>
</dbReference>
<dbReference type="InterPro" id="IPR036388">
    <property type="entry name" value="WH-like_DNA-bd_sf"/>
</dbReference>
<dbReference type="Pfam" id="PF01527">
    <property type="entry name" value="HTH_Tnp_1"/>
    <property type="match status" value="1"/>
</dbReference>
<organism evidence="1 2">
    <name type="scientific">Leadbetterella byssophila (strain DSM 17132 / JCM 16389 / KACC 11308 / NBRC 106382 / 4M15)</name>
    <dbReference type="NCBI Taxonomy" id="649349"/>
    <lineage>
        <taxon>Bacteria</taxon>
        <taxon>Pseudomonadati</taxon>
        <taxon>Bacteroidota</taxon>
        <taxon>Cytophagia</taxon>
        <taxon>Cytophagales</taxon>
        <taxon>Leadbetterellaceae</taxon>
        <taxon>Leadbetterella</taxon>
    </lineage>
</organism>
<name>E4RS68_LEAB4</name>
<dbReference type="STRING" id="649349.Lbys_0989"/>
<reference evidence="1 2" key="2">
    <citation type="journal article" date="2011" name="Stand. Genomic Sci.">
        <title>Complete genome sequence of Leadbetterella byssophila type strain (4M15).</title>
        <authorList>
            <person name="Abt B."/>
            <person name="Teshima H."/>
            <person name="Lucas S."/>
            <person name="Lapidus A."/>
            <person name="Del Rio T.G."/>
            <person name="Nolan M."/>
            <person name="Tice H."/>
            <person name="Cheng J.F."/>
            <person name="Pitluck S."/>
            <person name="Liolios K."/>
            <person name="Pagani I."/>
            <person name="Ivanova N."/>
            <person name="Mavromatis K."/>
            <person name="Pati A."/>
            <person name="Tapia R."/>
            <person name="Han C."/>
            <person name="Goodwin L."/>
            <person name="Chen A."/>
            <person name="Palaniappan K."/>
            <person name="Land M."/>
            <person name="Hauser L."/>
            <person name="Chang Y.J."/>
            <person name="Jeffries C.D."/>
            <person name="Rohde M."/>
            <person name="Goker M."/>
            <person name="Tindall B.J."/>
            <person name="Detter J.C."/>
            <person name="Woyke T."/>
            <person name="Bristow J."/>
            <person name="Eisen J.A."/>
            <person name="Markowitz V."/>
            <person name="Hugenholtz P."/>
            <person name="Klenk H.P."/>
            <person name="Kyrpides N.C."/>
        </authorList>
    </citation>
    <scope>NUCLEOTIDE SEQUENCE [LARGE SCALE GENOMIC DNA]</scope>
    <source>
        <strain evidence="2">DSM 17132 / JCM 16389 / KACC 11308 / NBRC 106382 / 4M15</strain>
    </source>
</reference>
<accession>E4RS68</accession>
<dbReference type="InterPro" id="IPR002514">
    <property type="entry name" value="Transposase_8"/>
</dbReference>
<dbReference type="eggNOG" id="COG2963">
    <property type="taxonomic scope" value="Bacteria"/>
</dbReference>
<evidence type="ECO:0000313" key="2">
    <source>
        <dbReference type="Proteomes" id="UP000007435"/>
    </source>
</evidence>
<dbReference type="HOGENOM" id="CLU_027402_36_1_10"/>
<dbReference type="InterPro" id="IPR010921">
    <property type="entry name" value="Trp_repressor/repl_initiator"/>
</dbReference>